<evidence type="ECO:0000313" key="4">
    <source>
        <dbReference type="Proteomes" id="UP000178127"/>
    </source>
</evidence>
<dbReference type="GO" id="GO:0005524">
    <property type="term" value="F:ATP binding"/>
    <property type="evidence" value="ECO:0007669"/>
    <property type="project" value="InterPro"/>
</dbReference>
<feature type="transmembrane region" description="Helical" evidence="1">
    <location>
        <begin position="258"/>
        <end position="278"/>
    </location>
</feature>
<evidence type="ECO:0000259" key="2">
    <source>
        <dbReference type="PROSITE" id="PS50893"/>
    </source>
</evidence>
<dbReference type="InterPro" id="IPR003439">
    <property type="entry name" value="ABC_transporter-like_ATP-bd"/>
</dbReference>
<dbReference type="SUPFAM" id="SSF52540">
    <property type="entry name" value="P-loop containing nucleoside triphosphate hydrolases"/>
    <property type="match status" value="1"/>
</dbReference>
<feature type="transmembrane region" description="Helical" evidence="1">
    <location>
        <begin position="92"/>
        <end position="113"/>
    </location>
</feature>
<reference evidence="3 4" key="1">
    <citation type="journal article" date="2016" name="Nat. Commun.">
        <title>Thousands of microbial genomes shed light on interconnected biogeochemical processes in an aquifer system.</title>
        <authorList>
            <person name="Anantharaman K."/>
            <person name="Brown C.T."/>
            <person name="Hug L.A."/>
            <person name="Sharon I."/>
            <person name="Castelle C.J."/>
            <person name="Probst A.J."/>
            <person name="Thomas B.C."/>
            <person name="Singh A."/>
            <person name="Wilkins M.J."/>
            <person name="Karaoz U."/>
            <person name="Brodie E.L."/>
            <person name="Williams K.H."/>
            <person name="Hubbard S.S."/>
            <person name="Banfield J.F."/>
        </authorList>
    </citation>
    <scope>NUCLEOTIDE SEQUENCE [LARGE SCALE GENOMIC DNA]</scope>
</reference>
<feature type="domain" description="ABC transporter" evidence="2">
    <location>
        <begin position="352"/>
        <end position="628"/>
    </location>
</feature>
<name>A0A1F4V9S8_UNCKA</name>
<feature type="transmembrane region" description="Helical" evidence="1">
    <location>
        <begin position="161"/>
        <end position="179"/>
    </location>
</feature>
<dbReference type="GO" id="GO:0016887">
    <property type="term" value="F:ATP hydrolysis activity"/>
    <property type="evidence" value="ECO:0007669"/>
    <property type="project" value="InterPro"/>
</dbReference>
<keyword evidence="1" id="KW-0812">Transmembrane</keyword>
<comment type="caution">
    <text evidence="3">The sequence shown here is derived from an EMBL/GenBank/DDBJ whole genome shotgun (WGS) entry which is preliminary data.</text>
</comment>
<feature type="transmembrane region" description="Helical" evidence="1">
    <location>
        <begin position="67"/>
        <end position="86"/>
    </location>
</feature>
<dbReference type="Proteomes" id="UP000178127">
    <property type="component" value="Unassembled WGS sequence"/>
</dbReference>
<dbReference type="InterPro" id="IPR027417">
    <property type="entry name" value="P-loop_NTPase"/>
</dbReference>
<protein>
    <recommendedName>
        <fullName evidence="2">ABC transporter domain-containing protein</fullName>
    </recommendedName>
</protein>
<dbReference type="Gene3D" id="3.40.50.300">
    <property type="entry name" value="P-loop containing nucleotide triphosphate hydrolases"/>
    <property type="match status" value="1"/>
</dbReference>
<accession>A0A1F4V9S8</accession>
<gene>
    <name evidence="3" type="ORF">A3D91_04020</name>
</gene>
<sequence>MLIYIYNKIQTKLSSIDWKFYWKNGLLRVGKIDKDSYFKIVELTKPENQAYLANIYKKIVISRTLQNALELIRLFLYLMLIYSIIFRGVKEYITVFIVNIIFYGINMAIANYMQDFLYLHQSLISSSLSAYITERNAGSEIYSKKNNLRMYIKYFCQMERFPHIWFIFTIALVLFVYFLNKWYELPYLVTFAIFITLSFSHFFYISIMDGLYRKWQTIYKNVDQYLQNNILQKVSKSSSYPNITIKHANMPKMTFAKVFANVYANIFIILMFFIFAHFGKIQIEFKSLLVFILITSYIDSKIHEISRELPYALIARWDYLEPFLEKLQTTVPSPLTLPKTEYAKELTNPISIEFKDIVYRKEEIERELLQIKDLEIKLKQGLYVVAGDSGEGKSLFMSIIGSEIFPTSGKIQILDKQGQYYDLNKMYYWKLRDLINYVWVSKIDFIGTSPVKLFRTRLLKDESSEFFNALTIKYCELDTAVHERNEDFILNNIQDPQNEEQINIDSCVKKILDDFLIRSGLFRENELHVLDTEIQNLSGGQQARLLTAYYLTGPTPVVLLDEGLERTTKGFEEGVQYTRERLIKFISYVVNNSDKTVFLLVQGGKEEESQIKESLQNKYLGTFMVKDGVVNLHS</sequence>
<keyword evidence="1" id="KW-0472">Membrane</keyword>
<proteinExistence type="predicted"/>
<dbReference type="EMBL" id="MEVD01000007">
    <property type="protein sequence ID" value="OGC53924.1"/>
    <property type="molecule type" value="Genomic_DNA"/>
</dbReference>
<dbReference type="STRING" id="1802620.A3D91_04020"/>
<keyword evidence="1" id="KW-1133">Transmembrane helix</keyword>
<feature type="transmembrane region" description="Helical" evidence="1">
    <location>
        <begin position="185"/>
        <end position="205"/>
    </location>
</feature>
<dbReference type="AlphaFoldDB" id="A0A1F4V9S8"/>
<evidence type="ECO:0000313" key="3">
    <source>
        <dbReference type="EMBL" id="OGC53924.1"/>
    </source>
</evidence>
<dbReference type="PROSITE" id="PS50893">
    <property type="entry name" value="ABC_TRANSPORTER_2"/>
    <property type="match status" value="1"/>
</dbReference>
<dbReference type="CDD" id="cd00267">
    <property type="entry name" value="ABC_ATPase"/>
    <property type="match status" value="1"/>
</dbReference>
<evidence type="ECO:0000256" key="1">
    <source>
        <dbReference type="SAM" id="Phobius"/>
    </source>
</evidence>
<dbReference type="Pfam" id="PF00005">
    <property type="entry name" value="ABC_tran"/>
    <property type="match status" value="1"/>
</dbReference>
<organism evidence="3 4">
    <name type="scientific">candidate division WWE3 bacterium RIFCSPHIGHO2_02_FULL_38_14</name>
    <dbReference type="NCBI Taxonomy" id="1802620"/>
    <lineage>
        <taxon>Bacteria</taxon>
        <taxon>Katanobacteria</taxon>
    </lineage>
</organism>